<evidence type="ECO:0000313" key="3">
    <source>
        <dbReference type="EMBL" id="GMT28052.1"/>
    </source>
</evidence>
<protein>
    <submittedName>
        <fullName evidence="3">Uncharacterized protein</fullName>
    </submittedName>
</protein>
<keyword evidence="2" id="KW-0472">Membrane</keyword>
<comment type="caution">
    <text evidence="3">The sequence shown here is derived from an EMBL/GenBank/DDBJ whole genome shotgun (WGS) entry which is preliminary data.</text>
</comment>
<evidence type="ECO:0000313" key="4">
    <source>
        <dbReference type="Proteomes" id="UP001432322"/>
    </source>
</evidence>
<feature type="region of interest" description="Disordered" evidence="1">
    <location>
        <begin position="84"/>
        <end position="150"/>
    </location>
</feature>
<feature type="compositionally biased region" description="Polar residues" evidence="1">
    <location>
        <begin position="120"/>
        <end position="149"/>
    </location>
</feature>
<feature type="compositionally biased region" description="Low complexity" evidence="1">
    <location>
        <begin position="1"/>
        <end position="14"/>
    </location>
</feature>
<keyword evidence="2" id="KW-0812">Transmembrane</keyword>
<organism evidence="3 4">
    <name type="scientific">Pristionchus fissidentatus</name>
    <dbReference type="NCBI Taxonomy" id="1538716"/>
    <lineage>
        <taxon>Eukaryota</taxon>
        <taxon>Metazoa</taxon>
        <taxon>Ecdysozoa</taxon>
        <taxon>Nematoda</taxon>
        <taxon>Chromadorea</taxon>
        <taxon>Rhabditida</taxon>
        <taxon>Rhabditina</taxon>
        <taxon>Diplogasteromorpha</taxon>
        <taxon>Diplogasteroidea</taxon>
        <taxon>Neodiplogasteridae</taxon>
        <taxon>Pristionchus</taxon>
    </lineage>
</organism>
<feature type="region of interest" description="Disordered" evidence="1">
    <location>
        <begin position="1"/>
        <end position="21"/>
    </location>
</feature>
<dbReference type="Proteomes" id="UP001432322">
    <property type="component" value="Unassembled WGS sequence"/>
</dbReference>
<gene>
    <name evidence="3" type="ORF">PFISCL1PPCAC_19349</name>
</gene>
<dbReference type="AlphaFoldDB" id="A0AAV5WAP5"/>
<feature type="transmembrane region" description="Helical" evidence="2">
    <location>
        <begin position="246"/>
        <end position="268"/>
    </location>
</feature>
<evidence type="ECO:0000256" key="1">
    <source>
        <dbReference type="SAM" id="MobiDB-lite"/>
    </source>
</evidence>
<proteinExistence type="predicted"/>
<dbReference type="EMBL" id="BTSY01000005">
    <property type="protein sequence ID" value="GMT28052.1"/>
    <property type="molecule type" value="Genomic_DNA"/>
</dbReference>
<sequence>MYTSLPSPSSPTLSNGRKLTHGGFRCTSPSDAAALDFTNTDRLLTPPLSPISRTAKYHIVMKGPDRYERGSDLLSPLETFEHYENRSRPSSAAGQWGSEQIAPQPPTRFTSNRTERQPTKGYSQGVRSAISHRSPTYPQQPPIASSQGNGRPIEYRVQQYQQQQSYAPTHDARGYDHRTGPGTIACEYRSDPRAVTQPLRPLVTDYRSGNGQPGNLACEYRARDISPSVRTVTTTYQPQRKTKLSLPWIICIAISVPVFVVICLFSAVQLQELGIL</sequence>
<accession>A0AAV5WAP5</accession>
<name>A0AAV5WAP5_9BILA</name>
<keyword evidence="4" id="KW-1185">Reference proteome</keyword>
<keyword evidence="2" id="KW-1133">Transmembrane helix</keyword>
<reference evidence="3" key="1">
    <citation type="submission" date="2023-10" db="EMBL/GenBank/DDBJ databases">
        <title>Genome assembly of Pristionchus species.</title>
        <authorList>
            <person name="Yoshida K."/>
            <person name="Sommer R.J."/>
        </authorList>
    </citation>
    <scope>NUCLEOTIDE SEQUENCE</scope>
    <source>
        <strain evidence="3">RS5133</strain>
    </source>
</reference>
<evidence type="ECO:0000256" key="2">
    <source>
        <dbReference type="SAM" id="Phobius"/>
    </source>
</evidence>